<dbReference type="Proteomes" id="UP000001194">
    <property type="component" value="Unassembled WGS sequence"/>
</dbReference>
<evidence type="ECO:0000313" key="2">
    <source>
        <dbReference type="Proteomes" id="UP000001194"/>
    </source>
</evidence>
<accession>B0DFY1</accession>
<dbReference type="OrthoDB" id="3054715at2759"/>
<organism evidence="2">
    <name type="scientific">Laccaria bicolor (strain S238N-H82 / ATCC MYA-4686)</name>
    <name type="common">Bicoloured deceiver</name>
    <name type="synonym">Laccaria laccata var. bicolor</name>
    <dbReference type="NCBI Taxonomy" id="486041"/>
    <lineage>
        <taxon>Eukaryota</taxon>
        <taxon>Fungi</taxon>
        <taxon>Dikarya</taxon>
        <taxon>Basidiomycota</taxon>
        <taxon>Agaricomycotina</taxon>
        <taxon>Agaricomycetes</taxon>
        <taxon>Agaricomycetidae</taxon>
        <taxon>Agaricales</taxon>
        <taxon>Agaricineae</taxon>
        <taxon>Hydnangiaceae</taxon>
        <taxon>Laccaria</taxon>
    </lineage>
</organism>
<evidence type="ECO:0000313" key="1">
    <source>
        <dbReference type="EMBL" id="EDR06542.1"/>
    </source>
</evidence>
<dbReference type="EMBL" id="DS547108">
    <property type="protein sequence ID" value="EDR06542.1"/>
    <property type="molecule type" value="Genomic_DNA"/>
</dbReference>
<protein>
    <submittedName>
        <fullName evidence="1">Predicted protein</fullName>
    </submittedName>
</protein>
<dbReference type="RefSeq" id="XP_001882914.1">
    <property type="nucleotide sequence ID" value="XM_001882879.1"/>
</dbReference>
<dbReference type="InParanoid" id="B0DFY1"/>
<gene>
    <name evidence="1" type="ORF">LACBIDRAFT_300055</name>
</gene>
<dbReference type="KEGG" id="lbc:LACBIDRAFT_300055"/>
<keyword evidence="2" id="KW-1185">Reference proteome</keyword>
<sequence>MPSLLPLVTMSIPEQLPADIVSCIIEQATSNEPSLSKLVQLSHINSVFVESCCSVVSTRVRSVIRTFMDDGVMDSLFKILESVHGLIGGSVALDVIEPDFFIDHPPGDIDIMTPSGTMTEWVGWCDSHGFVDRETGEVNPDREDSTKSILWVRMHNGMELKIHQSQSSSVLLTLLSSNLMLQMNTISPFRIYCFYPWMTINGILISCQGSPTTYDIDQLECRLIEYYWSTCLWNRPCGRGCPMIWHLSYGVGMYEWSRRAHLSYDVFAETHLQWGIGNDCYNVHCPYRVQEID</sequence>
<proteinExistence type="predicted"/>
<name>B0DFY1_LACBS</name>
<dbReference type="GeneID" id="6078578"/>
<reference evidence="1 2" key="1">
    <citation type="journal article" date="2008" name="Nature">
        <title>The genome of Laccaria bicolor provides insights into mycorrhizal symbiosis.</title>
        <authorList>
            <person name="Martin F."/>
            <person name="Aerts A."/>
            <person name="Ahren D."/>
            <person name="Brun A."/>
            <person name="Danchin E.G.J."/>
            <person name="Duchaussoy F."/>
            <person name="Gibon J."/>
            <person name="Kohler A."/>
            <person name="Lindquist E."/>
            <person name="Pereda V."/>
            <person name="Salamov A."/>
            <person name="Shapiro H.J."/>
            <person name="Wuyts J."/>
            <person name="Blaudez D."/>
            <person name="Buee M."/>
            <person name="Brokstein P."/>
            <person name="Canbaeck B."/>
            <person name="Cohen D."/>
            <person name="Courty P.E."/>
            <person name="Coutinho P.M."/>
            <person name="Delaruelle C."/>
            <person name="Detter J.C."/>
            <person name="Deveau A."/>
            <person name="DiFazio S."/>
            <person name="Duplessis S."/>
            <person name="Fraissinet-Tachet L."/>
            <person name="Lucic E."/>
            <person name="Frey-Klett P."/>
            <person name="Fourrey C."/>
            <person name="Feussner I."/>
            <person name="Gay G."/>
            <person name="Grimwood J."/>
            <person name="Hoegger P.J."/>
            <person name="Jain P."/>
            <person name="Kilaru S."/>
            <person name="Labbe J."/>
            <person name="Lin Y.C."/>
            <person name="Legue V."/>
            <person name="Le Tacon F."/>
            <person name="Marmeisse R."/>
            <person name="Melayah D."/>
            <person name="Montanini B."/>
            <person name="Muratet M."/>
            <person name="Nehls U."/>
            <person name="Niculita-Hirzel H."/>
            <person name="Oudot-Le Secq M.P."/>
            <person name="Peter M."/>
            <person name="Quesneville H."/>
            <person name="Rajashekar B."/>
            <person name="Reich M."/>
            <person name="Rouhier N."/>
            <person name="Schmutz J."/>
            <person name="Yin T."/>
            <person name="Chalot M."/>
            <person name="Henrissat B."/>
            <person name="Kuees U."/>
            <person name="Lucas S."/>
            <person name="Van de Peer Y."/>
            <person name="Podila G.K."/>
            <person name="Polle A."/>
            <person name="Pukkila P.J."/>
            <person name="Richardson P.M."/>
            <person name="Rouze P."/>
            <person name="Sanders I.R."/>
            <person name="Stajich J.E."/>
            <person name="Tunlid A."/>
            <person name="Tuskan G."/>
            <person name="Grigoriev I.V."/>
        </authorList>
    </citation>
    <scope>NUCLEOTIDE SEQUENCE [LARGE SCALE GENOMIC DNA]</scope>
    <source>
        <strain evidence="2">S238N-H82 / ATCC MYA-4686</strain>
    </source>
</reference>
<dbReference type="HOGENOM" id="CLU_950178_0_0_1"/>
<dbReference type="AlphaFoldDB" id="B0DFY1"/>